<feature type="domain" description="Copper amine oxidase-like N-terminal" evidence="3">
    <location>
        <begin position="1273"/>
        <end position="1370"/>
    </location>
</feature>
<dbReference type="EMBL" id="JACHEN010000008">
    <property type="protein sequence ID" value="MBB6215501.1"/>
    <property type="molecule type" value="Genomic_DNA"/>
</dbReference>
<reference evidence="4 5" key="1">
    <citation type="submission" date="2020-08" db="EMBL/GenBank/DDBJ databases">
        <title>Genomic Encyclopedia of Type Strains, Phase IV (KMG-IV): sequencing the most valuable type-strain genomes for metagenomic binning, comparative biology and taxonomic classification.</title>
        <authorList>
            <person name="Goeker M."/>
        </authorList>
    </citation>
    <scope>NUCLEOTIDE SEQUENCE [LARGE SCALE GENOMIC DNA]</scope>
    <source>
        <strain evidence="4 5">DSM 103526</strain>
    </source>
</reference>
<keyword evidence="5" id="KW-1185">Reference proteome</keyword>
<protein>
    <recommendedName>
        <fullName evidence="3">Copper amine oxidase-like N-terminal domain-containing protein</fullName>
    </recommendedName>
</protein>
<feature type="region of interest" description="Disordered" evidence="1">
    <location>
        <begin position="1044"/>
        <end position="1071"/>
    </location>
</feature>
<feature type="compositionally biased region" description="Polar residues" evidence="1">
    <location>
        <begin position="1061"/>
        <end position="1070"/>
    </location>
</feature>
<evidence type="ECO:0000256" key="1">
    <source>
        <dbReference type="SAM" id="MobiDB-lite"/>
    </source>
</evidence>
<accession>A0A841KQ84</accession>
<evidence type="ECO:0000256" key="2">
    <source>
        <dbReference type="SAM" id="SignalP"/>
    </source>
</evidence>
<dbReference type="SUPFAM" id="SSF49464">
    <property type="entry name" value="Carboxypeptidase regulatory domain-like"/>
    <property type="match status" value="1"/>
</dbReference>
<dbReference type="Gene3D" id="1.20.1270.90">
    <property type="entry name" value="AF1782-like"/>
    <property type="match status" value="3"/>
</dbReference>
<name>A0A841KQ84_9FIRM</name>
<sequence length="1372" mass="149046">MKGKRILALILVLVMLLPTGIVNAGASGLMDGNSEMEIKEEGNIPISDTLDIVSMQSDLTVTLQVYSNTAGELDTEQTTFSIDGGNTDNWSITDNVLNVKRDTPSGTFTINAVVSDYLVTKTINVLGTDEEPAEGPILLQSLGEDFIHVPPAIIGTDYSPISTITIAANYPNVHRIYMHTYMKTGAGLEPFGNLTLENIEENTWQPMSPLTSEDVEWMINYGVTEILYYFRIDKVKGDIDPIIYPSGADQNGYETAFKISLPGKNSAPIVTHTLPTVTSLDSIPATFTITGLQEGDVPLINVYHRSAINQHGLSIVKGFQQLNHEGGNVYTYDLADPEYAQMQAYAIEYFVYVMRNGGQAWFYYPDNVDPSRLTDLYAISIPEGLIVAPTPTLDTSELTNLINDMFNVYNNAVTGTMPGQYPLEAKFTFLDAIYSAVYIRDNATIQSELDNAVVNLNIAYQMFLGSAVQIPVVDRSALSALIGIANDLYYDSVEGTGVGQYPVGSRNTLWQALSVAEDVMYAAESSQLDVDSATNTLQAAVTAFENSRITEKSKLLGLEIVGGSEFVVDESDNIPLLIEGTVSNAVTQLEIFTMKNNDLDIVKIGGVDAEYPTVLDLQTGLNTFEITVQEEGKAVQTYTVKVTRQPQTRSVVLSIRDARTKQPLANATAIINGVSYVTNSIGKVTIQIFAGANDLEFFREGYIATRYDGFVIPSTWSGVVEELVRERVVDIIVKDKSTDESVASVSVVLNDTIYTTDQNGRVTVTIGELGNTISLSKPGYTSVTEAFDLSDDEEYVFLVEQTVDKSSLQAKFDEIELFCQSVDVGIEPGQYPEEAAVRFDLVLMETVNMLNENDAATQQEVDELLDLLIEEFEIFRNSVIPYSVSYDTDFTVYWGVANPLADATISINGSTLTTNDQGKATIQLPNGTYSYTISKTGWETQSGQIVVDGSEVSIEKTLLPASTVVVKYPVEFIVKTSTGVLPVSKVSINGYDLTVNEEGKAIINLQNGTYDYSVSKAGYVTQIGTIEVSGNAVSVTVTMVASPASGGGSTGGSGGGGRSSANTPQPTVAQPATKITDGLSTVETGQGTVKATSTEINKIMEQGKPVILESTVAKIDFGNKSLAVPEVKQGLSASLELGALLTEQKKTEEVLTGAKLQSYGLQPLGGKVLDLVAQLNYSDGTSKRIKSFAEPVKVTINLKELGLTGATNNMTAVRFVPQADGAYRTVKLGGTYNSKEETFEFYTDSFSLYSIVKTDKISKIKLTVDSNDYSVDEVNKLTDVAPIIKDNRTLVPIRIVAEALGAKVDWNQDLRLVTITLDGQVLELTIDQLIEDMDVPAKMIDNRTMVPIRYISEKLGAYVLWFGETKVVEIIK</sequence>
<dbReference type="RefSeq" id="WP_184309858.1">
    <property type="nucleotide sequence ID" value="NZ_JACHEN010000008.1"/>
</dbReference>
<organism evidence="4 5">
    <name type="scientific">Anaerosolibacter carboniphilus</name>
    <dbReference type="NCBI Taxonomy" id="1417629"/>
    <lineage>
        <taxon>Bacteria</taxon>
        <taxon>Bacillati</taxon>
        <taxon>Bacillota</taxon>
        <taxon>Clostridia</taxon>
        <taxon>Peptostreptococcales</taxon>
        <taxon>Thermotaleaceae</taxon>
        <taxon>Anaerosolibacter</taxon>
    </lineage>
</organism>
<proteinExistence type="predicted"/>
<dbReference type="SUPFAM" id="SSF55383">
    <property type="entry name" value="Copper amine oxidase, domain N"/>
    <property type="match status" value="1"/>
</dbReference>
<dbReference type="InterPro" id="IPR036582">
    <property type="entry name" value="Mao_N_sf"/>
</dbReference>
<feature type="chain" id="PRO_5039554033" description="Copper amine oxidase-like N-terminal domain-containing protein" evidence="2">
    <location>
        <begin position="25"/>
        <end position="1372"/>
    </location>
</feature>
<comment type="caution">
    <text evidence="4">The sequence shown here is derived from an EMBL/GenBank/DDBJ whole genome shotgun (WGS) entry which is preliminary data.</text>
</comment>
<dbReference type="InterPro" id="IPR012854">
    <property type="entry name" value="Cu_amine_oxidase-like_N"/>
</dbReference>
<evidence type="ECO:0000313" key="5">
    <source>
        <dbReference type="Proteomes" id="UP000579281"/>
    </source>
</evidence>
<gene>
    <name evidence="4" type="ORF">HNQ80_001590</name>
</gene>
<dbReference type="Gene3D" id="3.30.457.10">
    <property type="entry name" value="Copper amine oxidase-like, N-terminal domain"/>
    <property type="match status" value="1"/>
</dbReference>
<dbReference type="Pfam" id="PF07833">
    <property type="entry name" value="Cu_amine_oxidN1"/>
    <property type="match status" value="1"/>
</dbReference>
<dbReference type="Proteomes" id="UP000579281">
    <property type="component" value="Unassembled WGS sequence"/>
</dbReference>
<feature type="compositionally biased region" description="Gly residues" evidence="1">
    <location>
        <begin position="1045"/>
        <end position="1058"/>
    </location>
</feature>
<dbReference type="Gene3D" id="2.60.40.1120">
    <property type="entry name" value="Carboxypeptidase-like, regulatory domain"/>
    <property type="match status" value="1"/>
</dbReference>
<evidence type="ECO:0000313" key="4">
    <source>
        <dbReference type="EMBL" id="MBB6215501.1"/>
    </source>
</evidence>
<feature type="signal peptide" evidence="2">
    <location>
        <begin position="1"/>
        <end position="24"/>
    </location>
</feature>
<evidence type="ECO:0000259" key="3">
    <source>
        <dbReference type="Pfam" id="PF07833"/>
    </source>
</evidence>
<dbReference type="InterPro" id="IPR008969">
    <property type="entry name" value="CarboxyPept-like_regulatory"/>
</dbReference>
<keyword evidence="2" id="KW-0732">Signal</keyword>